<proteinExistence type="predicted"/>
<dbReference type="EMBL" id="JAEFCI010011533">
    <property type="protein sequence ID" value="KAG5456564.1"/>
    <property type="molecule type" value="Genomic_DNA"/>
</dbReference>
<dbReference type="GO" id="GO:0005737">
    <property type="term" value="C:cytoplasm"/>
    <property type="evidence" value="ECO:0007669"/>
    <property type="project" value="TreeGrafter"/>
</dbReference>
<dbReference type="InterPro" id="IPR036348">
    <property type="entry name" value="WIBG_N_sf"/>
</dbReference>
<feature type="compositionally biased region" description="Basic residues" evidence="1">
    <location>
        <begin position="93"/>
        <end position="103"/>
    </location>
</feature>
<accession>A0A8H8DFD7</accession>
<evidence type="ECO:0000313" key="4">
    <source>
        <dbReference type="Proteomes" id="UP000673691"/>
    </source>
</evidence>
<feature type="compositionally biased region" description="Polar residues" evidence="1">
    <location>
        <begin position="1"/>
        <end position="13"/>
    </location>
</feature>
<dbReference type="GO" id="GO:0003723">
    <property type="term" value="F:RNA binding"/>
    <property type="evidence" value="ECO:0007669"/>
    <property type="project" value="TreeGrafter"/>
</dbReference>
<dbReference type="GO" id="GO:1903259">
    <property type="term" value="P:exon-exon junction complex disassembly"/>
    <property type="evidence" value="ECO:0007669"/>
    <property type="project" value="InterPro"/>
</dbReference>
<feature type="domain" description="WIBG Mago-binding" evidence="2">
    <location>
        <begin position="21"/>
        <end position="47"/>
    </location>
</feature>
<evidence type="ECO:0000313" key="3">
    <source>
        <dbReference type="EMBL" id="KAG5456564.1"/>
    </source>
</evidence>
<dbReference type="SMART" id="SM01273">
    <property type="entry name" value="Mago-bind"/>
    <property type="match status" value="1"/>
</dbReference>
<gene>
    <name evidence="3" type="ORF">BJ554DRAFT_3660</name>
</gene>
<feature type="region of interest" description="Disordered" evidence="1">
    <location>
        <begin position="1"/>
        <end position="33"/>
    </location>
</feature>
<dbReference type="InterPro" id="IPR039333">
    <property type="entry name" value="PYM1"/>
</dbReference>
<organism evidence="3 4">
    <name type="scientific">Olpidium bornovanus</name>
    <dbReference type="NCBI Taxonomy" id="278681"/>
    <lineage>
        <taxon>Eukaryota</taxon>
        <taxon>Fungi</taxon>
        <taxon>Fungi incertae sedis</taxon>
        <taxon>Olpidiomycota</taxon>
        <taxon>Olpidiomycotina</taxon>
        <taxon>Olpidiomycetes</taxon>
        <taxon>Olpidiales</taxon>
        <taxon>Olpidiaceae</taxon>
        <taxon>Olpidium</taxon>
    </lineage>
</organism>
<dbReference type="GO" id="GO:0035145">
    <property type="term" value="C:exon-exon junction complex"/>
    <property type="evidence" value="ECO:0007669"/>
    <property type="project" value="TreeGrafter"/>
</dbReference>
<name>A0A8H8DFD7_9FUNG</name>
<dbReference type="Proteomes" id="UP000673691">
    <property type="component" value="Unassembled WGS sequence"/>
</dbReference>
<keyword evidence="4" id="KW-1185">Reference proteome</keyword>
<protein>
    <recommendedName>
        <fullName evidence="2">WIBG Mago-binding domain-containing protein</fullName>
    </recommendedName>
</protein>
<dbReference type="AlphaFoldDB" id="A0A8H8DFD7"/>
<comment type="caution">
    <text evidence="3">The sequence shown here is derived from an EMBL/GenBank/DDBJ whole genome shotgun (WGS) entry which is preliminary data.</text>
</comment>
<dbReference type="Pfam" id="PF09282">
    <property type="entry name" value="Mago-bind"/>
    <property type="match status" value="1"/>
</dbReference>
<dbReference type="InterPro" id="IPR015362">
    <property type="entry name" value="WIBG_mago-bd"/>
</dbReference>
<dbReference type="SUPFAM" id="SSF101931">
    <property type="entry name" value="Pym (Within the bgcn gene intron protein, WIBG), N-terminal domain"/>
    <property type="match status" value="1"/>
</dbReference>
<sequence>MASSPSGIVTRQNGGPGGTTAGRVIPQSRRADGTLRREIRIRDGYTPPEDVEKYANEKVAGRAKLAPGEVIGAPSHSPAARGGGGDRAQLTKAQKKNERRKAAKAAAAVAAADDDDDAGRADALPAAWSGEGERDGPGPAPAPATAARKADAGGGEEDGAAAAATKKLKGLQKRLRQAEGLREKRDAGDILRPEELEKVDRIEHLLEEIAALHVR</sequence>
<feature type="region of interest" description="Disordered" evidence="1">
    <location>
        <begin position="66"/>
        <end position="162"/>
    </location>
</feature>
<evidence type="ECO:0000256" key="1">
    <source>
        <dbReference type="SAM" id="MobiDB-lite"/>
    </source>
</evidence>
<dbReference type="OrthoDB" id="21625at2759"/>
<reference evidence="3 4" key="1">
    <citation type="journal article" name="Sci. Rep.">
        <title>Genome-scale phylogenetic analyses confirm Olpidium as the closest living zoosporic fungus to the non-flagellated, terrestrial fungi.</title>
        <authorList>
            <person name="Chang Y."/>
            <person name="Rochon D."/>
            <person name="Sekimoto S."/>
            <person name="Wang Y."/>
            <person name="Chovatia M."/>
            <person name="Sandor L."/>
            <person name="Salamov A."/>
            <person name="Grigoriev I.V."/>
            <person name="Stajich J.E."/>
            <person name="Spatafora J.W."/>
        </authorList>
    </citation>
    <scope>NUCLEOTIDE SEQUENCE [LARGE SCALE GENOMIC DNA]</scope>
    <source>
        <strain evidence="3">S191</strain>
    </source>
</reference>
<evidence type="ECO:0000259" key="2">
    <source>
        <dbReference type="SMART" id="SM01273"/>
    </source>
</evidence>
<dbReference type="PANTHER" id="PTHR22959:SF0">
    <property type="entry name" value="PARTNER OF Y14 AND MAGO"/>
    <property type="match status" value="1"/>
</dbReference>
<dbReference type="PANTHER" id="PTHR22959">
    <property type="entry name" value="PYM PROTEIN"/>
    <property type="match status" value="1"/>
</dbReference>